<protein>
    <submittedName>
        <fullName evidence="1">Uncharacterized protein</fullName>
    </submittedName>
</protein>
<dbReference type="HOGENOM" id="CLU_1635629_0_0_1"/>
<sequence length="162" mass="17480">MPAISRDFVAFSLRGLNSSQKAGLPEHVFKFTQFPQLQLHLPRQSNIAIYLLTMKFTSFVTAMATLVAFAQAGSVGVDLFHDGNCQDQFKAITVYGETCYTGSSVGWSSMRVNKYDTIGGELTAYTKNNCGDPLAGSHGYTVSLGACLKDFGFVANAVGLQD</sequence>
<evidence type="ECO:0000313" key="2">
    <source>
        <dbReference type="Proteomes" id="UP000005426"/>
    </source>
</evidence>
<comment type="caution">
    <text evidence="1">The sequence shown here is derived from an EMBL/GenBank/DDBJ whole genome shotgun (WGS) entry which is preliminary data.</text>
</comment>
<reference evidence="1 2" key="1">
    <citation type="journal article" date="2011" name="Genome Biol.">
        <title>Comparative genome sequence analysis underscores mycoparasitism as the ancestral life style of Trichoderma.</title>
        <authorList>
            <person name="Kubicek C.P."/>
            <person name="Herrera-Estrella A."/>
            <person name="Seidl-Seiboth V."/>
            <person name="Martinez D.A."/>
            <person name="Druzhinina I.S."/>
            <person name="Thon M."/>
            <person name="Zeilinger S."/>
            <person name="Casas-Flores S."/>
            <person name="Horwitz B.A."/>
            <person name="Mukherjee P.K."/>
            <person name="Mukherjee M."/>
            <person name="Kredics L."/>
            <person name="Alcaraz L.D."/>
            <person name="Aerts A."/>
            <person name="Antal Z."/>
            <person name="Atanasova L."/>
            <person name="Cervantes-Badillo M.G."/>
            <person name="Challacombe J."/>
            <person name="Chertkov O."/>
            <person name="McCluskey K."/>
            <person name="Coulpier F."/>
            <person name="Deshpande N."/>
            <person name="von Doehren H."/>
            <person name="Ebbole D.J."/>
            <person name="Esquivel-Naranjo E.U."/>
            <person name="Fekete E."/>
            <person name="Flipphi M."/>
            <person name="Glaser F."/>
            <person name="Gomez-Rodriguez E.Y."/>
            <person name="Gruber S."/>
            <person name="Han C."/>
            <person name="Henrissat B."/>
            <person name="Hermosa R."/>
            <person name="Hernandez-Onate M."/>
            <person name="Karaffa L."/>
            <person name="Kosti I."/>
            <person name="Le Crom S."/>
            <person name="Lindquist E."/>
            <person name="Lucas S."/>
            <person name="Luebeck M."/>
            <person name="Luebeck P.S."/>
            <person name="Margeot A."/>
            <person name="Metz B."/>
            <person name="Misra M."/>
            <person name="Nevalainen H."/>
            <person name="Omann M."/>
            <person name="Packer N."/>
            <person name="Perrone G."/>
            <person name="Uresti-Rivera E.E."/>
            <person name="Salamov A."/>
            <person name="Schmoll M."/>
            <person name="Seiboth B."/>
            <person name="Shapiro H."/>
            <person name="Sukno S."/>
            <person name="Tamayo-Ramos J.A."/>
            <person name="Tisch D."/>
            <person name="Wiest A."/>
            <person name="Wilkinson H.H."/>
            <person name="Zhang M."/>
            <person name="Coutinho P.M."/>
            <person name="Kenerley C.M."/>
            <person name="Monte E."/>
            <person name="Baker S.E."/>
            <person name="Grigoriev I.V."/>
        </authorList>
    </citation>
    <scope>NUCLEOTIDE SEQUENCE [LARGE SCALE GENOMIC DNA]</scope>
    <source>
        <strain evidence="2">ATCC 20476 / IMI 206040</strain>
    </source>
</reference>
<accession>G9PBA5</accession>
<proteinExistence type="predicted"/>
<dbReference type="KEGG" id="tatv:25786464"/>
<organism evidence="1 2">
    <name type="scientific">Hypocrea atroviridis (strain ATCC 20476 / IMI 206040)</name>
    <name type="common">Trichoderma atroviride</name>
    <dbReference type="NCBI Taxonomy" id="452589"/>
    <lineage>
        <taxon>Eukaryota</taxon>
        <taxon>Fungi</taxon>
        <taxon>Dikarya</taxon>
        <taxon>Ascomycota</taxon>
        <taxon>Pezizomycotina</taxon>
        <taxon>Sordariomycetes</taxon>
        <taxon>Hypocreomycetidae</taxon>
        <taxon>Hypocreales</taxon>
        <taxon>Hypocreaceae</taxon>
        <taxon>Trichoderma</taxon>
    </lineage>
</organism>
<dbReference type="EMBL" id="ABDG02000029">
    <property type="protein sequence ID" value="EHK39653.1"/>
    <property type="molecule type" value="Genomic_DNA"/>
</dbReference>
<evidence type="ECO:0000313" key="1">
    <source>
        <dbReference type="EMBL" id="EHK39653.1"/>
    </source>
</evidence>
<dbReference type="OrthoDB" id="4887929at2759"/>
<gene>
    <name evidence="1" type="ORF">TRIATDRAFT_91724</name>
</gene>
<dbReference type="AlphaFoldDB" id="G9PBA5"/>
<dbReference type="OMA" id="DANCQNK"/>
<dbReference type="GeneID" id="25786464"/>
<keyword evidence="2" id="KW-1185">Reference proteome</keyword>
<name>G9PBA5_HYPAI</name>
<dbReference type="Proteomes" id="UP000005426">
    <property type="component" value="Unassembled WGS sequence"/>
</dbReference>